<dbReference type="GeneID" id="22574136"/>
<evidence type="ECO:0000313" key="3">
    <source>
        <dbReference type="EMBL" id="AIN97425.1"/>
    </source>
</evidence>
<feature type="coiled-coil region" evidence="1">
    <location>
        <begin position="513"/>
        <end position="548"/>
    </location>
</feature>
<dbReference type="OrthoDB" id="265294at2759"/>
<dbReference type="EMBL" id="CP009388">
    <property type="protein sequence ID" value="AIN97425.1"/>
    <property type="molecule type" value="Genomic_DNA"/>
</dbReference>
<dbReference type="KEGG" id="lpan:LPMP_190820"/>
<dbReference type="AlphaFoldDB" id="A0A088RNK3"/>
<dbReference type="VEuPathDB" id="TriTrypDB:LPAL13_190016100"/>
<gene>
    <name evidence="3" type="ORF">LPMP_190820</name>
</gene>
<feature type="compositionally biased region" description="Basic and acidic residues" evidence="2">
    <location>
        <begin position="607"/>
        <end position="618"/>
    </location>
</feature>
<evidence type="ECO:0000256" key="2">
    <source>
        <dbReference type="SAM" id="MobiDB-lite"/>
    </source>
</evidence>
<evidence type="ECO:0000256" key="1">
    <source>
        <dbReference type="SAM" id="Coils"/>
    </source>
</evidence>
<dbReference type="VEuPathDB" id="TriTrypDB:LPMP_190820"/>
<keyword evidence="4" id="KW-1185">Reference proteome</keyword>
<evidence type="ECO:0000313" key="4">
    <source>
        <dbReference type="Proteomes" id="UP000063063"/>
    </source>
</evidence>
<reference evidence="3 4" key="1">
    <citation type="journal article" date="2015" name="Sci. Rep.">
        <title>The genome of Leishmania panamensis: insights into genomics of the L. (Viannia) subgenus.</title>
        <authorList>
            <person name="Llanes A."/>
            <person name="Restrepo C.M."/>
            <person name="Vecchio G.D."/>
            <person name="Anguizola F.J."/>
            <person name="Lleonart R."/>
        </authorList>
    </citation>
    <scope>NUCLEOTIDE SEQUENCE [LARGE SCALE GENOMIC DNA]</scope>
    <source>
        <strain evidence="3 4">MHOM/PA/94/PSC-1</strain>
    </source>
</reference>
<feature type="compositionally biased region" description="Polar residues" evidence="2">
    <location>
        <begin position="591"/>
        <end position="602"/>
    </location>
</feature>
<organism evidence="3 4">
    <name type="scientific">Leishmania panamensis</name>
    <dbReference type="NCBI Taxonomy" id="5679"/>
    <lineage>
        <taxon>Eukaryota</taxon>
        <taxon>Discoba</taxon>
        <taxon>Euglenozoa</taxon>
        <taxon>Kinetoplastea</taxon>
        <taxon>Metakinetoplastina</taxon>
        <taxon>Trypanosomatida</taxon>
        <taxon>Trypanosomatidae</taxon>
        <taxon>Leishmaniinae</taxon>
        <taxon>Leishmania</taxon>
        <taxon>Leishmania guyanensis species complex</taxon>
    </lineage>
</organism>
<feature type="region of interest" description="Disordered" evidence="2">
    <location>
        <begin position="562"/>
        <end position="624"/>
    </location>
</feature>
<name>A0A088RNK3_LEIPA</name>
<proteinExistence type="predicted"/>
<dbReference type="eggNOG" id="ENOG502SMHQ">
    <property type="taxonomic scope" value="Eukaryota"/>
</dbReference>
<sequence>MSSSSSAPQREQLQQQVPWTFSAYHTVVLTEFVSALQAEVRRQQDAYDHAVEMLNASVDTGPTSDMLELGIPLHATHEEQVQVLQDMYALATLDTRALVALGPYRLLYTLKANMTRIEDERRAGAVAAGNGTGGRKMRLDRPPFVLKSETSIGTTALECNEDSPTPKHHVVPPLSVRIKAERIDNDMYEGVAQQQQFLSEHSPLASLSLSLTTATPALMPAKEERHSTKGATVSSVGGAGAGGLGGGCPPSWVTLKKEAAQPPPSNDTYNGAYFVPCPTPTGAPLARYVSLSARSLSTNNSTQSPSAPLPTLVAPVSSWSKVMSSTNGKKRPAALSSQVPKRCRSVTTSQANAVAADKELFLSQAQRPKVACMQNRVRLLHRPHSPSSPSKETREGDRAVQLWWRVWPNFAPMWLPDVRKSEQQQRTTTAPPSIPHECVRPTPAMVAALIRVAEQNYERDCERCAAKQAYLTTMLDTPESLRVSGVALGTADAKNAGQATLETSLVLPDPQALRQLQDELASAQAKLNSAYAERLALLRELKAALQDESVVCVDGATVSEAGETKHAAPSPVSRAQHRAASPSGGLKRSQRSSSTHYATRASTAIDVEARNADRRGEGEAVSDISTKSAAAGVAALELLHSALADPTSLLQKAYKARDSLAFCSSEVASSARTRGPRSQAASEETWDLPNGIIGINLPSLEHDRNAPDLMEYLWPEDLDALIRHELRGVVSAKSHNPEARSVHVVLSAVQVRQLEEAACAVSTGDSASQLQVVVLPMVAGSLMAHPKFVESGWLYVHGRGETIGAEVELN</sequence>
<protein>
    <submittedName>
        <fullName evidence="3">Uncharacterized protein</fullName>
    </submittedName>
</protein>
<keyword evidence="1" id="KW-0175">Coiled coil</keyword>
<dbReference type="Proteomes" id="UP000063063">
    <property type="component" value="Chromosome 19"/>
</dbReference>
<dbReference type="RefSeq" id="XP_010698078.1">
    <property type="nucleotide sequence ID" value="XM_010699776.1"/>
</dbReference>
<accession>A0A088RNK3</accession>